<feature type="compositionally biased region" description="Basic and acidic residues" evidence="1">
    <location>
        <begin position="79"/>
        <end position="88"/>
    </location>
</feature>
<evidence type="ECO:0000313" key="2">
    <source>
        <dbReference type="EMBL" id="KAL0947233.1"/>
    </source>
</evidence>
<organism evidence="2 3">
    <name type="scientific">Hohenbuehelia grisea</name>
    <dbReference type="NCBI Taxonomy" id="104357"/>
    <lineage>
        <taxon>Eukaryota</taxon>
        <taxon>Fungi</taxon>
        <taxon>Dikarya</taxon>
        <taxon>Basidiomycota</taxon>
        <taxon>Agaricomycotina</taxon>
        <taxon>Agaricomycetes</taxon>
        <taxon>Agaricomycetidae</taxon>
        <taxon>Agaricales</taxon>
        <taxon>Pleurotineae</taxon>
        <taxon>Pleurotaceae</taxon>
        <taxon>Hohenbuehelia</taxon>
    </lineage>
</organism>
<keyword evidence="3" id="KW-1185">Reference proteome</keyword>
<comment type="caution">
    <text evidence="2">The sequence shown here is derived from an EMBL/GenBank/DDBJ whole genome shotgun (WGS) entry which is preliminary data.</text>
</comment>
<gene>
    <name evidence="2" type="ORF">HGRIS_013350</name>
</gene>
<reference evidence="3" key="1">
    <citation type="submission" date="2024-06" db="EMBL/GenBank/DDBJ databases">
        <title>Multi-omics analyses provide insights into the biosynthesis of the anticancer antibiotic pleurotin in Hohenbuehelia grisea.</title>
        <authorList>
            <person name="Weaver J.A."/>
            <person name="Alberti F."/>
        </authorList>
    </citation>
    <scope>NUCLEOTIDE SEQUENCE [LARGE SCALE GENOMIC DNA]</scope>
    <source>
        <strain evidence="3">T-177</strain>
    </source>
</reference>
<evidence type="ECO:0000313" key="3">
    <source>
        <dbReference type="Proteomes" id="UP001556367"/>
    </source>
</evidence>
<feature type="region of interest" description="Disordered" evidence="1">
    <location>
        <begin position="79"/>
        <end position="98"/>
    </location>
</feature>
<sequence length="172" mass="19345">MGNAQSSSPVDEKTFQPETAIQFSEELVDKLAVHAASPKLPVERQSSLDLHIRSRITSELERLRTEEEDVRVAIQHALEKENLDREAPSDSGDASAGHNSLVLLGDIEQIQQQVDRFSHRGPEGYESLKQHADNVLACYSQNGSTPLKCWREAQRFKDSVAKLEQTYIKSFQ</sequence>
<name>A0ABR3IVF2_9AGAR</name>
<dbReference type="Pfam" id="PF07956">
    <property type="entry name" value="DUF1690"/>
    <property type="match status" value="1"/>
</dbReference>
<protein>
    <submittedName>
        <fullName evidence="2">Uncharacterized protein</fullName>
    </submittedName>
</protein>
<dbReference type="InterPro" id="IPR012471">
    <property type="entry name" value="DUF1690"/>
</dbReference>
<accession>A0ABR3IVF2</accession>
<dbReference type="Proteomes" id="UP001556367">
    <property type="component" value="Unassembled WGS sequence"/>
</dbReference>
<evidence type="ECO:0000256" key="1">
    <source>
        <dbReference type="SAM" id="MobiDB-lite"/>
    </source>
</evidence>
<dbReference type="EMBL" id="JASNQZ010000015">
    <property type="protein sequence ID" value="KAL0947233.1"/>
    <property type="molecule type" value="Genomic_DNA"/>
</dbReference>
<proteinExistence type="predicted"/>